<dbReference type="Proteomes" id="UP000661507">
    <property type="component" value="Unassembled WGS sequence"/>
</dbReference>
<keyword evidence="6" id="KW-0560">Oxidoreductase</keyword>
<organism evidence="12 13">
    <name type="scientific">Neoroseomonas lacus</name>
    <dbReference type="NCBI Taxonomy" id="287609"/>
    <lineage>
        <taxon>Bacteria</taxon>
        <taxon>Pseudomonadati</taxon>
        <taxon>Pseudomonadota</taxon>
        <taxon>Alphaproteobacteria</taxon>
        <taxon>Acetobacterales</taxon>
        <taxon>Acetobacteraceae</taxon>
        <taxon>Neoroseomonas</taxon>
    </lineage>
</organism>
<evidence type="ECO:0000313" key="12">
    <source>
        <dbReference type="EMBL" id="GGJ02489.1"/>
    </source>
</evidence>
<keyword evidence="9" id="KW-0812">Transmembrane</keyword>
<evidence type="ECO:0000256" key="4">
    <source>
        <dbReference type="ARBA" id="ARBA00022827"/>
    </source>
</evidence>
<feature type="domain" description="External alternative NADH-ubiquinone oxidoreductase-like C-terminal" evidence="11">
    <location>
        <begin position="357"/>
        <end position="410"/>
    </location>
</feature>
<evidence type="ECO:0000256" key="5">
    <source>
        <dbReference type="ARBA" id="ARBA00022946"/>
    </source>
</evidence>
<evidence type="ECO:0000256" key="3">
    <source>
        <dbReference type="ARBA" id="ARBA00022630"/>
    </source>
</evidence>
<dbReference type="EC" id="1.6.5.9" evidence="2"/>
<reference evidence="12" key="2">
    <citation type="submission" date="2020-09" db="EMBL/GenBank/DDBJ databases">
        <authorList>
            <person name="Sun Q."/>
            <person name="Zhou Y."/>
        </authorList>
    </citation>
    <scope>NUCLEOTIDE SEQUENCE</scope>
    <source>
        <strain evidence="12">CGMCC 1.3617</strain>
    </source>
</reference>
<dbReference type="PRINTS" id="PR00368">
    <property type="entry name" value="FADPNR"/>
</dbReference>
<name>A0A917K765_9PROT</name>
<accession>A0A917K765</accession>
<keyword evidence="9" id="KW-1133">Transmembrane helix</keyword>
<evidence type="ECO:0000256" key="1">
    <source>
        <dbReference type="ARBA" id="ARBA00005272"/>
    </source>
</evidence>
<keyword evidence="5" id="KW-0809">Transit peptide</keyword>
<dbReference type="Gene3D" id="3.50.50.100">
    <property type="match status" value="1"/>
</dbReference>
<reference evidence="12" key="1">
    <citation type="journal article" date="2014" name="Int. J. Syst. Evol. Microbiol.">
        <title>Complete genome sequence of Corynebacterium casei LMG S-19264T (=DSM 44701T), isolated from a smear-ripened cheese.</title>
        <authorList>
            <consortium name="US DOE Joint Genome Institute (JGI-PGF)"/>
            <person name="Walter F."/>
            <person name="Albersmeier A."/>
            <person name="Kalinowski J."/>
            <person name="Ruckert C."/>
        </authorList>
    </citation>
    <scope>NUCLEOTIDE SEQUENCE</scope>
    <source>
        <strain evidence="12">CGMCC 1.3617</strain>
    </source>
</reference>
<keyword evidence="13" id="KW-1185">Reference proteome</keyword>
<dbReference type="EMBL" id="BMKW01000001">
    <property type="protein sequence ID" value="GGJ02489.1"/>
    <property type="molecule type" value="Genomic_DNA"/>
</dbReference>
<dbReference type="PRINTS" id="PR00411">
    <property type="entry name" value="PNDRDTASEI"/>
</dbReference>
<evidence type="ECO:0000256" key="8">
    <source>
        <dbReference type="ARBA" id="ARBA00047599"/>
    </source>
</evidence>
<dbReference type="InterPro" id="IPR036188">
    <property type="entry name" value="FAD/NAD-bd_sf"/>
</dbReference>
<feature type="transmembrane region" description="Helical" evidence="9">
    <location>
        <begin position="12"/>
        <end position="33"/>
    </location>
</feature>
<feature type="domain" description="FAD/NAD(P)-binding" evidence="10">
    <location>
        <begin position="16"/>
        <end position="333"/>
    </location>
</feature>
<gene>
    <name evidence="12" type="ORF">GCM10011320_06680</name>
</gene>
<keyword evidence="9" id="KW-0472">Membrane</keyword>
<dbReference type="GO" id="GO:0050136">
    <property type="term" value="F:NADH dehydrogenase (quinone) (non-electrogenic) activity"/>
    <property type="evidence" value="ECO:0007669"/>
    <property type="project" value="UniProtKB-EC"/>
</dbReference>
<evidence type="ECO:0000313" key="13">
    <source>
        <dbReference type="Proteomes" id="UP000661507"/>
    </source>
</evidence>
<dbReference type="PANTHER" id="PTHR43706:SF47">
    <property type="entry name" value="EXTERNAL NADH-UBIQUINONE OXIDOREDUCTASE 1, MITOCHONDRIAL-RELATED"/>
    <property type="match status" value="1"/>
</dbReference>
<keyword evidence="4" id="KW-0274">FAD</keyword>
<comment type="caution">
    <text evidence="12">The sequence shown here is derived from an EMBL/GenBank/DDBJ whole genome shotgun (WGS) entry which is preliminary data.</text>
</comment>
<dbReference type="AlphaFoldDB" id="A0A917K765"/>
<comment type="similarity">
    <text evidence="1">Belongs to the NADH dehydrogenase family.</text>
</comment>
<evidence type="ECO:0000256" key="9">
    <source>
        <dbReference type="SAM" id="Phobius"/>
    </source>
</evidence>
<evidence type="ECO:0000256" key="6">
    <source>
        <dbReference type="ARBA" id="ARBA00023002"/>
    </source>
</evidence>
<dbReference type="InterPro" id="IPR045024">
    <property type="entry name" value="NDH-2"/>
</dbReference>
<evidence type="ECO:0000256" key="7">
    <source>
        <dbReference type="ARBA" id="ARBA00023027"/>
    </source>
</evidence>
<dbReference type="Pfam" id="PF22366">
    <property type="entry name" value="NDH2_C"/>
    <property type="match status" value="1"/>
</dbReference>
<dbReference type="Pfam" id="PF07992">
    <property type="entry name" value="Pyr_redox_2"/>
    <property type="match status" value="1"/>
</dbReference>
<evidence type="ECO:0000256" key="2">
    <source>
        <dbReference type="ARBA" id="ARBA00012637"/>
    </source>
</evidence>
<dbReference type="RefSeq" id="WP_188965469.1">
    <property type="nucleotide sequence ID" value="NZ_BMKW01000001.1"/>
</dbReference>
<evidence type="ECO:0000259" key="11">
    <source>
        <dbReference type="Pfam" id="PF22366"/>
    </source>
</evidence>
<dbReference type="PANTHER" id="PTHR43706">
    <property type="entry name" value="NADH DEHYDROGENASE"/>
    <property type="match status" value="1"/>
</dbReference>
<proteinExistence type="inferred from homology"/>
<dbReference type="InterPro" id="IPR023753">
    <property type="entry name" value="FAD/NAD-binding_dom"/>
</dbReference>
<dbReference type="SUPFAM" id="SSF51905">
    <property type="entry name" value="FAD/NAD(P)-binding domain"/>
    <property type="match status" value="2"/>
</dbReference>
<keyword evidence="7" id="KW-0520">NAD</keyword>
<evidence type="ECO:0000259" key="10">
    <source>
        <dbReference type="Pfam" id="PF07992"/>
    </source>
</evidence>
<dbReference type="InterPro" id="IPR054585">
    <property type="entry name" value="NDH2-like_C"/>
</dbReference>
<protein>
    <recommendedName>
        <fullName evidence="2">NADH:ubiquinone reductase (non-electrogenic)</fullName>
        <ecNumber evidence="2">1.6.5.9</ecNumber>
    </recommendedName>
</protein>
<keyword evidence="3" id="KW-0285">Flavoprotein</keyword>
<comment type="catalytic activity">
    <reaction evidence="8">
        <text>a quinone + NADH + H(+) = a quinol + NAD(+)</text>
        <dbReference type="Rhea" id="RHEA:46160"/>
        <dbReference type="ChEBI" id="CHEBI:15378"/>
        <dbReference type="ChEBI" id="CHEBI:24646"/>
        <dbReference type="ChEBI" id="CHEBI:57540"/>
        <dbReference type="ChEBI" id="CHEBI:57945"/>
        <dbReference type="ChEBI" id="CHEBI:132124"/>
        <dbReference type="EC" id="1.6.5.9"/>
    </reaction>
</comment>
<sequence length="443" mass="47906">MNDRRLATVPTAGSHHVVVIGGGFAGLATVLGLKGAAVRITMIDQRNHHLFQPLLYQVATASLATSDIAWPIRWLLRHRPDVTTLLGTVTGVSPSDRRVRLDDGQTIDFDSLIVATGARHAYFGHDEWEPFAPGLKTLEDATTIRRRILVAFEQAEREVDVRRRAALMTFVVIGGGPTGVELAGTIAELAHHTLKGEFRRIDPKATRVVLVEAGPRILPGFLPDLSAYAQRALERLGVEVALGAPVTACTAEGATFAGDLLPAATIIWAAGVQASPAAEWLAAPSDRAGRVLVEPDLTVPGHPDIFVIGDAAAVKAPDGSPVPGIAPAAKQEGRHVAASIRARLAGDTAARPFRYRYAGSLATIGKREAIVDFGWLKLRGRFAWWLWGIAHVYFLIGARNRLMVSLNWLWIYLRDQRSARLITQGLPGERRADTEAVPPIRVS</sequence>